<feature type="compositionally biased region" description="Polar residues" evidence="2">
    <location>
        <begin position="1018"/>
        <end position="1027"/>
    </location>
</feature>
<dbReference type="GO" id="GO:0035371">
    <property type="term" value="C:microtubule plus-end"/>
    <property type="evidence" value="ECO:0007669"/>
    <property type="project" value="TreeGrafter"/>
</dbReference>
<dbReference type="EMBL" id="JAVRJZ010000021">
    <property type="protein sequence ID" value="KAK2704741.1"/>
    <property type="molecule type" value="Genomic_DNA"/>
</dbReference>
<feature type="region of interest" description="Disordered" evidence="2">
    <location>
        <begin position="1642"/>
        <end position="1683"/>
    </location>
</feature>
<accession>A0AA88KWF0</accession>
<feature type="region of interest" description="Disordered" evidence="2">
    <location>
        <begin position="1137"/>
        <end position="1157"/>
    </location>
</feature>
<dbReference type="GO" id="GO:0046600">
    <property type="term" value="P:negative regulation of centriole replication"/>
    <property type="evidence" value="ECO:0007669"/>
    <property type="project" value="TreeGrafter"/>
</dbReference>
<name>A0AA88KWF0_ARTSF</name>
<comment type="caution">
    <text evidence="3">The sequence shown here is derived from an EMBL/GenBank/DDBJ whole genome shotgun (WGS) entry which is preliminary data.</text>
</comment>
<keyword evidence="1" id="KW-0175">Coiled coil</keyword>
<dbReference type="GO" id="GO:0043015">
    <property type="term" value="F:gamma-tubulin binding"/>
    <property type="evidence" value="ECO:0007669"/>
    <property type="project" value="TreeGrafter"/>
</dbReference>
<dbReference type="GO" id="GO:0007099">
    <property type="term" value="P:centriole replication"/>
    <property type="evidence" value="ECO:0007669"/>
    <property type="project" value="TreeGrafter"/>
</dbReference>
<reference evidence="3" key="1">
    <citation type="submission" date="2023-07" db="EMBL/GenBank/DDBJ databases">
        <title>Chromosome-level genome assembly of Artemia franciscana.</title>
        <authorList>
            <person name="Jo E."/>
        </authorList>
    </citation>
    <scope>NUCLEOTIDE SEQUENCE</scope>
    <source>
        <tissue evidence="3">Whole body</tissue>
    </source>
</reference>
<dbReference type="GO" id="GO:0008017">
    <property type="term" value="F:microtubule binding"/>
    <property type="evidence" value="ECO:0007669"/>
    <property type="project" value="TreeGrafter"/>
</dbReference>
<dbReference type="PANTHER" id="PTHR46930">
    <property type="entry name" value="CDK5 REGULATORY SUBUNIT-ASSOCIATED PROTEIN 2"/>
    <property type="match status" value="1"/>
</dbReference>
<dbReference type="GO" id="GO:0000132">
    <property type="term" value="P:establishment of mitotic spindle orientation"/>
    <property type="evidence" value="ECO:0007669"/>
    <property type="project" value="TreeGrafter"/>
</dbReference>
<proteinExistence type="predicted"/>
<evidence type="ECO:0000313" key="4">
    <source>
        <dbReference type="Proteomes" id="UP001187531"/>
    </source>
</evidence>
<dbReference type="Proteomes" id="UP001187531">
    <property type="component" value="Unassembled WGS sequence"/>
</dbReference>
<feature type="compositionally biased region" description="Polar residues" evidence="2">
    <location>
        <begin position="1661"/>
        <end position="1670"/>
    </location>
</feature>
<keyword evidence="4" id="KW-1185">Reference proteome</keyword>
<evidence type="ECO:0000313" key="3">
    <source>
        <dbReference type="EMBL" id="KAK2704741.1"/>
    </source>
</evidence>
<feature type="coiled-coil region" evidence="1">
    <location>
        <begin position="886"/>
        <end position="954"/>
    </location>
</feature>
<feature type="region of interest" description="Disordered" evidence="2">
    <location>
        <begin position="994"/>
        <end position="1027"/>
    </location>
</feature>
<feature type="coiled-coil region" evidence="1">
    <location>
        <begin position="1361"/>
        <end position="1395"/>
    </location>
</feature>
<dbReference type="PANTHER" id="PTHR46930:SF1">
    <property type="entry name" value="CDK5 REGULATORY SUBUNIT-ASSOCIATED PROTEIN 2"/>
    <property type="match status" value="1"/>
</dbReference>
<evidence type="ECO:0000256" key="2">
    <source>
        <dbReference type="SAM" id="MobiDB-lite"/>
    </source>
</evidence>
<feature type="region of interest" description="Disordered" evidence="2">
    <location>
        <begin position="355"/>
        <end position="381"/>
    </location>
</feature>
<dbReference type="GO" id="GO:0000242">
    <property type="term" value="C:pericentriolar material"/>
    <property type="evidence" value="ECO:0007669"/>
    <property type="project" value="TreeGrafter"/>
</dbReference>
<feature type="coiled-coil region" evidence="1">
    <location>
        <begin position="1420"/>
        <end position="1531"/>
    </location>
</feature>
<dbReference type="GO" id="GO:0007059">
    <property type="term" value="P:chromosome segregation"/>
    <property type="evidence" value="ECO:0007669"/>
    <property type="project" value="TreeGrafter"/>
</dbReference>
<feature type="compositionally biased region" description="Polar residues" evidence="2">
    <location>
        <begin position="994"/>
        <end position="1007"/>
    </location>
</feature>
<organism evidence="3 4">
    <name type="scientific">Artemia franciscana</name>
    <name type="common">Brine shrimp</name>
    <name type="synonym">Artemia sanfranciscana</name>
    <dbReference type="NCBI Taxonomy" id="6661"/>
    <lineage>
        <taxon>Eukaryota</taxon>
        <taxon>Metazoa</taxon>
        <taxon>Ecdysozoa</taxon>
        <taxon>Arthropoda</taxon>
        <taxon>Crustacea</taxon>
        <taxon>Branchiopoda</taxon>
        <taxon>Anostraca</taxon>
        <taxon>Artemiidae</taxon>
        <taxon>Artemia</taxon>
    </lineage>
</organism>
<evidence type="ECO:0000256" key="1">
    <source>
        <dbReference type="SAM" id="Coils"/>
    </source>
</evidence>
<protein>
    <submittedName>
        <fullName evidence="3">Uncharacterized protein</fullName>
    </submittedName>
</protein>
<sequence>MDRESGRPLEYPKKTICRGLELLTCQERLALSDKDLASKSEMILAIENELSEKVSQLNDLSRVLADSKNQIESLKSQLQTRNEVATSESHSREKKFSVLKSDADEKEKMIDKLLKELDEWKEVMKRKDEKVIILQEELSRKEPEIEYKAQEIEQKIQMIEEREEQIEQQNKILVEIQITLDEKQKQIQELENALREKTTTIEELESNLKKAGRTLQGFVTEIQAKEKELETMSSDSKKKEKKIRDLTCELKEVKDMLNKAKWEAQTVREDNVSSMAEEENERVWAELEEKNRQISQLEKENEILKLDIRQVQSLKDELIQKNKSLEGVKDQLRSLNELSDDIQSELDLKNQQVNELQKENNSLKKRRSSSSSRKLASVENTRHLSAEDLKKLLNDTAQQLSATQNEKLSLLNDVANLKAKLNEYSRRSSSGEVKDLQRLIKVKDVEIEKNQKDLTRLKEEVRKLREKELELENCRRELQKSKALLSPKDQTPIKRRLDDREKEIEKLKGEIQQYKDEKEEERKKNEDYDMKLEGLLLELKNVKDENLEIEKLREKVQDRNVEIKEMTNQINELEIKLSESCRRSEEIEYKHNQDIKCHLDKLSQLEKELKMKVEENREFKKSLAHTQMLLSNAENSSEKLTSKDLVPRELFEKVIAEKSDRIAFLETTEKNLHHQVDSLKVECDMHRAQSGITLVQSLVDETKRQQEMVCKYKEEVVKLRKRLADSTNACDLLRTRLEEMADFLEEVLNMDERGLVDLSNWSFKQKQKLHLSIAESRELSRTLSQSLMIGIEDPERDLSVLDGFISSTSVSSWSVSKPDDLHGIFKIGESELITMDNSEVFNWSHLLTDRKAGQAVEVESHGDKVCIIDRSLYKSEPIQSADYDVIMNREEQRDAAAKLSQELEDKVVELATSQKKLLEYERKIQDQCLIIDNLKRAILNLEELHNKKDDERSRTDSAHVHESKYSLHESSSLLHESNLMKLVLSDAVTQTDMSVSTRKSETSTGHATTFDEEDETMNEQSKISKNVSTLSSFSDKRSDRGVYDTLQKESSVIHDNQKVKVLSSTPFSRQVDLFKGLERPNFSLSGASIKASPFPSVHFKTLTESDSEDWSEPDRDISQQRIGLESVDSDQLQLKDEFSESESQVQQSAKPSPRKLRENIRELKTLKSQFKELKVSTQMLRTEVEVYQTISNQLRRFLPSRTKSELNQPIEYVYELLSMVGDLTEKRRIIEEHESAKNGITRLKRVTIENESDKVDGNAIKSKPSNEQISSLLKDYRIAAGEVKAKSNRLQKALQNHNFEELEKSADKTDTLNRLEIKLKKANCTIKDLQEKGLLMKDSLVRKEARLSEKDNEISRLGFVIKEKEFALKEYTLRIAELETEKQSLHNLIENLKASSELGERRNLVWKNTEKENFELKKEVGELQTRVEKANSLVMSLQKEIDSYKCIVMKMENSKDLQDKVKSLEKSLEELSTEKDFILKQVDQKHDEIKTKNATIETLRNELRQRNDLELNHIRNQLENAEECITDFESTHQNFMEAGDQCDENCLADTALGRPASFVIGAKGSFSSNCGTTLKDHESAIQEPSSHSRLTAYEDDVENKDKVVRQLSEVSELSEATLDDMQDITSLSFKGFTPPIVHVANEEISTSPPEVKSPDLGIESDPTSRFSSLGHSEKSPTDKGMQTIFLL</sequence>
<gene>
    <name evidence="3" type="ORF">QYM36_016954</name>
</gene>
<dbReference type="InterPro" id="IPR042791">
    <property type="entry name" value="CDK5RAP2"/>
</dbReference>
<dbReference type="GO" id="GO:0090266">
    <property type="term" value="P:regulation of mitotic cell cycle spindle assembly checkpoint"/>
    <property type="evidence" value="ECO:0007669"/>
    <property type="project" value="TreeGrafter"/>
</dbReference>
<dbReference type="GO" id="GO:0001578">
    <property type="term" value="P:microtubule bundle formation"/>
    <property type="evidence" value="ECO:0007669"/>
    <property type="project" value="TreeGrafter"/>
</dbReference>
<dbReference type="GO" id="GO:0097431">
    <property type="term" value="C:mitotic spindle pole"/>
    <property type="evidence" value="ECO:0007669"/>
    <property type="project" value="TreeGrafter"/>
</dbReference>